<dbReference type="EMBL" id="BJWL01000017">
    <property type="protein sequence ID" value="GFZ04615.1"/>
    <property type="molecule type" value="Genomic_DNA"/>
</dbReference>
<dbReference type="InterPro" id="IPR003690">
    <property type="entry name" value="MTERF"/>
</dbReference>
<keyword evidence="5" id="KW-1185">Reference proteome</keyword>
<keyword evidence="2" id="KW-0805">Transcription regulation</keyword>
<dbReference type="Gene3D" id="1.25.70.10">
    <property type="entry name" value="Transcription termination factor 3, mitochondrial"/>
    <property type="match status" value="1"/>
</dbReference>
<gene>
    <name evidence="4" type="ORF">Acr_17g0001870</name>
</gene>
<keyword evidence="2" id="KW-0804">Transcription</keyword>
<dbReference type="Proteomes" id="UP000585474">
    <property type="component" value="Unassembled WGS sequence"/>
</dbReference>
<organism evidence="4 5">
    <name type="scientific">Actinidia rufa</name>
    <dbReference type="NCBI Taxonomy" id="165716"/>
    <lineage>
        <taxon>Eukaryota</taxon>
        <taxon>Viridiplantae</taxon>
        <taxon>Streptophyta</taxon>
        <taxon>Embryophyta</taxon>
        <taxon>Tracheophyta</taxon>
        <taxon>Spermatophyta</taxon>
        <taxon>Magnoliopsida</taxon>
        <taxon>eudicotyledons</taxon>
        <taxon>Gunneridae</taxon>
        <taxon>Pentapetalae</taxon>
        <taxon>asterids</taxon>
        <taxon>Ericales</taxon>
        <taxon>Actinidiaceae</taxon>
        <taxon>Actinidia</taxon>
    </lineage>
</organism>
<keyword evidence="3" id="KW-0809">Transit peptide</keyword>
<comment type="caution">
    <text evidence="4">The sequence shown here is derived from an EMBL/GenBank/DDBJ whole genome shotgun (WGS) entry which is preliminary data.</text>
</comment>
<dbReference type="FunFam" id="1.25.70.10:FF:000001">
    <property type="entry name" value="Mitochondrial transcription termination factor-like"/>
    <property type="match status" value="1"/>
</dbReference>
<evidence type="ECO:0000313" key="4">
    <source>
        <dbReference type="EMBL" id="GFZ04615.1"/>
    </source>
</evidence>
<dbReference type="GO" id="GO:0003676">
    <property type="term" value="F:nucleic acid binding"/>
    <property type="evidence" value="ECO:0007669"/>
    <property type="project" value="InterPro"/>
</dbReference>
<evidence type="ECO:0000256" key="1">
    <source>
        <dbReference type="ARBA" id="ARBA00007692"/>
    </source>
</evidence>
<evidence type="ECO:0000256" key="2">
    <source>
        <dbReference type="ARBA" id="ARBA00022472"/>
    </source>
</evidence>
<keyword evidence="2" id="KW-0806">Transcription termination</keyword>
<dbReference type="InterPro" id="IPR038538">
    <property type="entry name" value="MTERF_sf"/>
</dbReference>
<evidence type="ECO:0000313" key="5">
    <source>
        <dbReference type="Proteomes" id="UP000585474"/>
    </source>
</evidence>
<accession>A0A7J0G1F6</accession>
<proteinExistence type="inferred from homology"/>
<dbReference type="AlphaFoldDB" id="A0A7J0G1F6"/>
<name>A0A7J0G1F6_9ERIC</name>
<dbReference type="GO" id="GO:0006353">
    <property type="term" value="P:DNA-templated transcription termination"/>
    <property type="evidence" value="ECO:0007669"/>
    <property type="project" value="UniProtKB-KW"/>
</dbReference>
<dbReference type="SMART" id="SM00733">
    <property type="entry name" value="Mterf"/>
    <property type="match status" value="4"/>
</dbReference>
<evidence type="ECO:0000256" key="3">
    <source>
        <dbReference type="ARBA" id="ARBA00022946"/>
    </source>
</evidence>
<reference evidence="4 5" key="1">
    <citation type="submission" date="2019-07" db="EMBL/GenBank/DDBJ databases">
        <title>De Novo Assembly of kiwifruit Actinidia rufa.</title>
        <authorList>
            <person name="Sugita-Konishi S."/>
            <person name="Sato K."/>
            <person name="Mori E."/>
            <person name="Abe Y."/>
            <person name="Kisaki G."/>
            <person name="Hamano K."/>
            <person name="Suezawa K."/>
            <person name="Otani M."/>
            <person name="Fukuda T."/>
            <person name="Manabe T."/>
            <person name="Gomi K."/>
            <person name="Tabuchi M."/>
            <person name="Akimitsu K."/>
            <person name="Kataoka I."/>
        </authorList>
    </citation>
    <scope>NUCLEOTIDE SEQUENCE [LARGE SCALE GENOMIC DNA]</scope>
    <source>
        <strain evidence="5">cv. Fuchu</strain>
    </source>
</reference>
<dbReference type="Pfam" id="PF02536">
    <property type="entry name" value="mTERF"/>
    <property type="match status" value="2"/>
</dbReference>
<sequence>MLSKRVALVLLTNARASCNLPKTVIRSQITILVNSFSTKSRTPEEQSFTVSYLISSCGLSPETALRASQRVHFPSADRPDSILTILRNHGFADAHISKLTKTRPSVLLSDPKKTLLPKLEFFESVGLSNADLAKIISSNPTLLDSSLKNQLIPVYNYLKSVILLDDKQVAKEYEDLLAHFRNEFGKEHCSQNCNFERIPCPCIEYISVSDSSSACTVPKSRQMMLRISKSTWEHKIEVYRKSGWSEADFRMAFKKQPLCMALSEKKITSVMDFLVNKMGWNPTAIARAPTVLFYSLQKRTIPRCLVIKVLILKGLIQKDLCLHTVLKVTDKCFVDKYVTKYEEDVPQLLDVLMEKRALLNYKLHALPA</sequence>
<dbReference type="PANTHER" id="PTHR13068">
    <property type="entry name" value="CGI-12 PROTEIN-RELATED"/>
    <property type="match status" value="1"/>
</dbReference>
<dbReference type="OrthoDB" id="637682at2759"/>
<protein>
    <submittedName>
        <fullName evidence="4">Mitochondrial transcription termination factor family protein</fullName>
    </submittedName>
</protein>
<comment type="similarity">
    <text evidence="1">Belongs to the mTERF family.</text>
</comment>
<dbReference type="PANTHER" id="PTHR13068:SF133">
    <property type="entry name" value="MITOCHONDRIAL TRANSCRIPTION TERMINATION FACTOR FAMILY PROTEIN"/>
    <property type="match status" value="1"/>
</dbReference>